<protein>
    <submittedName>
        <fullName evidence="1">Uncharacterized protein</fullName>
    </submittedName>
</protein>
<evidence type="ECO:0000313" key="1">
    <source>
        <dbReference type="EMBL" id="CAB3401847.1"/>
    </source>
</evidence>
<sequence>MFPRDPLSNYSILLLISANGSFSPASSAKYSDANCEKWDRRLNAEKCRAGWSSFMRNNVKHCVQVFPNAVSIVDAKKCCAQYGSGGVLAGFQDETERNRVIG</sequence>
<dbReference type="Proteomes" id="UP000494206">
    <property type="component" value="Unassembled WGS sequence"/>
</dbReference>
<organism evidence="1 2">
    <name type="scientific">Caenorhabditis bovis</name>
    <dbReference type="NCBI Taxonomy" id="2654633"/>
    <lineage>
        <taxon>Eukaryota</taxon>
        <taxon>Metazoa</taxon>
        <taxon>Ecdysozoa</taxon>
        <taxon>Nematoda</taxon>
        <taxon>Chromadorea</taxon>
        <taxon>Rhabditida</taxon>
        <taxon>Rhabditina</taxon>
        <taxon>Rhabditomorpha</taxon>
        <taxon>Rhabditoidea</taxon>
        <taxon>Rhabditidae</taxon>
        <taxon>Peloderinae</taxon>
        <taxon>Caenorhabditis</taxon>
    </lineage>
</organism>
<reference evidence="1 2" key="1">
    <citation type="submission" date="2020-04" db="EMBL/GenBank/DDBJ databases">
        <authorList>
            <person name="Laetsch R D."/>
            <person name="Stevens L."/>
            <person name="Kumar S."/>
            <person name="Blaxter L. M."/>
        </authorList>
    </citation>
    <scope>NUCLEOTIDE SEQUENCE [LARGE SCALE GENOMIC DNA]</scope>
</reference>
<evidence type="ECO:0000313" key="2">
    <source>
        <dbReference type="Proteomes" id="UP000494206"/>
    </source>
</evidence>
<name>A0A8S1ER10_9PELO</name>
<dbReference type="InterPro" id="IPR016186">
    <property type="entry name" value="C-type_lectin-like/link_sf"/>
</dbReference>
<dbReference type="OrthoDB" id="5815940at2759"/>
<dbReference type="SUPFAM" id="SSF56436">
    <property type="entry name" value="C-type lectin-like"/>
    <property type="match status" value="1"/>
</dbReference>
<accession>A0A8S1ER10</accession>
<dbReference type="EMBL" id="CADEPM010000003">
    <property type="protein sequence ID" value="CAB3401847.1"/>
    <property type="molecule type" value="Genomic_DNA"/>
</dbReference>
<keyword evidence="2" id="KW-1185">Reference proteome</keyword>
<dbReference type="AlphaFoldDB" id="A0A8S1ER10"/>
<proteinExistence type="predicted"/>
<dbReference type="Gene3D" id="3.10.100.10">
    <property type="entry name" value="Mannose-Binding Protein A, subunit A"/>
    <property type="match status" value="1"/>
</dbReference>
<gene>
    <name evidence="1" type="ORF">CBOVIS_LOCUS4535</name>
</gene>
<dbReference type="InterPro" id="IPR016187">
    <property type="entry name" value="CTDL_fold"/>
</dbReference>
<comment type="caution">
    <text evidence="1">The sequence shown here is derived from an EMBL/GenBank/DDBJ whole genome shotgun (WGS) entry which is preliminary data.</text>
</comment>